<name>A0A2X2IUC3_SPHMU</name>
<protein>
    <submittedName>
        <fullName evidence="1">Uncharacterized protein</fullName>
    </submittedName>
</protein>
<organism evidence="1 2">
    <name type="scientific">Sphingobacterium multivorum</name>
    <dbReference type="NCBI Taxonomy" id="28454"/>
    <lineage>
        <taxon>Bacteria</taxon>
        <taxon>Pseudomonadati</taxon>
        <taxon>Bacteroidota</taxon>
        <taxon>Sphingobacteriia</taxon>
        <taxon>Sphingobacteriales</taxon>
        <taxon>Sphingobacteriaceae</taxon>
        <taxon>Sphingobacterium</taxon>
    </lineage>
</organism>
<gene>
    <name evidence="1" type="ORF">NCTC11343_02170</name>
</gene>
<evidence type="ECO:0000313" key="2">
    <source>
        <dbReference type="Proteomes" id="UP000251241"/>
    </source>
</evidence>
<proteinExistence type="predicted"/>
<dbReference type="PROSITE" id="PS51257">
    <property type="entry name" value="PROKAR_LIPOPROTEIN"/>
    <property type="match status" value="1"/>
</dbReference>
<accession>A0A2X2IUC3</accession>
<sequence>MNRFFTVLLSIIFITIGCSRRMYSEDPIRRVQRYNSGGFEVEAYTDENESNMYENLIVSGVIRLGDTNEKASNTSVNFKSEKGKLIGSTVTDSDGIFKMELSTSDFSGKVEFAKG</sequence>
<dbReference type="AlphaFoldDB" id="A0A2X2IUC3"/>
<dbReference type="EMBL" id="UAUU01000008">
    <property type="protein sequence ID" value="SPZ85608.1"/>
    <property type="molecule type" value="Genomic_DNA"/>
</dbReference>
<reference evidence="1 2" key="1">
    <citation type="submission" date="2018-06" db="EMBL/GenBank/DDBJ databases">
        <authorList>
            <consortium name="Pathogen Informatics"/>
            <person name="Doyle S."/>
        </authorList>
    </citation>
    <scope>NUCLEOTIDE SEQUENCE [LARGE SCALE GENOMIC DNA]</scope>
    <source>
        <strain evidence="1 2">NCTC11343</strain>
    </source>
</reference>
<dbReference type="Proteomes" id="UP000251241">
    <property type="component" value="Unassembled WGS sequence"/>
</dbReference>
<evidence type="ECO:0000313" key="1">
    <source>
        <dbReference type="EMBL" id="SPZ85608.1"/>
    </source>
</evidence>
<dbReference type="GeneID" id="97181072"/>
<dbReference type="RefSeq" id="WP_146753055.1">
    <property type="nucleotide sequence ID" value="NZ_CP069793.1"/>
</dbReference>